<dbReference type="GO" id="GO:0016616">
    <property type="term" value="F:oxidoreductase activity, acting on the CH-OH group of donors, NAD or NADP as acceptor"/>
    <property type="evidence" value="ECO:0007669"/>
    <property type="project" value="TreeGrafter"/>
</dbReference>
<dbReference type="SUPFAM" id="SSF51735">
    <property type="entry name" value="NAD(P)-binding Rossmann-fold domains"/>
    <property type="match status" value="1"/>
</dbReference>
<reference evidence="4 5" key="1">
    <citation type="journal article" date="2014" name="BMC Genomics">
        <title>Comparative genome sequencing reveals chemotype-specific gene clusters in the toxigenic black mold Stachybotrys.</title>
        <authorList>
            <person name="Semeiks J."/>
            <person name="Borek D."/>
            <person name="Otwinowski Z."/>
            <person name="Grishin N.V."/>
        </authorList>
    </citation>
    <scope>NUCLEOTIDE SEQUENCE [LARGE SCALE GENOMIC DNA]</scope>
    <source>
        <strain evidence="5">CBS 109288 / IBT 7711</strain>
    </source>
</reference>
<dbReference type="Pfam" id="PF01370">
    <property type="entry name" value="Epimerase"/>
    <property type="match status" value="1"/>
</dbReference>
<organism evidence="4 5">
    <name type="scientific">Stachybotrys chartarum (strain CBS 109288 / IBT 7711)</name>
    <name type="common">Toxic black mold</name>
    <name type="synonym">Stilbospora chartarum</name>
    <dbReference type="NCBI Taxonomy" id="1280523"/>
    <lineage>
        <taxon>Eukaryota</taxon>
        <taxon>Fungi</taxon>
        <taxon>Dikarya</taxon>
        <taxon>Ascomycota</taxon>
        <taxon>Pezizomycotina</taxon>
        <taxon>Sordariomycetes</taxon>
        <taxon>Hypocreomycetidae</taxon>
        <taxon>Hypocreales</taxon>
        <taxon>Stachybotryaceae</taxon>
        <taxon>Stachybotrys</taxon>
    </lineage>
</organism>
<dbReference type="InterPro" id="IPR050425">
    <property type="entry name" value="NAD(P)_dehydrat-like"/>
</dbReference>
<gene>
    <name evidence="4" type="ORF">S7711_10172</name>
</gene>
<dbReference type="OrthoDB" id="2735536at2759"/>
<keyword evidence="5" id="KW-1185">Reference proteome</keyword>
<dbReference type="PANTHER" id="PTHR10366:SF562">
    <property type="entry name" value="ALDEHYDE REDUCTASE II (AFU_ORTHOLOGUE AFUA_1G11360)"/>
    <property type="match status" value="1"/>
</dbReference>
<sequence>MAVIKDSVFPEGSLVLVISSNGFLSSNVVDQLLHYGFRVRGTVRDLEKNAHLLSLFSDKYGKGKFELVEVKDLLREDAYNEAIKCADAVVNLASIVTFSSNPHDVVTPSVDLALIALKAAYAEPSVKRFVQTSSSAATGPAIAPDGKTYTVTKDSFNEHDIKLAWEEPHVPEKAVIVYSASKTAQELAVWKFHKENQQKRPDLVVNTGTQTYERICGNWRLLLTFSRVAVLPNMNFGPSLDEKNLGHTSTAKMAIDTMRGEASPLFAHLINQDFVDVRDTGRLHVAAVALPDVQNERIFAFGGPFSWDDILEVVRKAYPQKTWPANFSRGNAWIDVEPRGRAEKLLQRLGQPGWVSFENSILANVPSDLRA</sequence>
<dbReference type="AlphaFoldDB" id="A0A084B9W9"/>
<dbReference type="InterPro" id="IPR001509">
    <property type="entry name" value="Epimerase_deHydtase"/>
</dbReference>
<proteinExistence type="inferred from homology"/>
<evidence type="ECO:0000259" key="3">
    <source>
        <dbReference type="Pfam" id="PF01370"/>
    </source>
</evidence>
<keyword evidence="1" id="KW-0560">Oxidoreductase</keyword>
<dbReference type="EMBL" id="KL647631">
    <property type="protein sequence ID" value="KEY74348.1"/>
    <property type="molecule type" value="Genomic_DNA"/>
</dbReference>
<dbReference type="Proteomes" id="UP000028045">
    <property type="component" value="Unassembled WGS sequence"/>
</dbReference>
<name>A0A084B9W9_STACB</name>
<dbReference type="InterPro" id="IPR036291">
    <property type="entry name" value="NAD(P)-bd_dom_sf"/>
</dbReference>
<accession>A0A084B9W9</accession>
<comment type="similarity">
    <text evidence="2">Belongs to the NAD(P)-dependent epimerase/dehydratase family. Dihydroflavonol-4-reductase subfamily.</text>
</comment>
<feature type="domain" description="NAD-dependent epimerase/dehydratase" evidence="3">
    <location>
        <begin position="16"/>
        <end position="293"/>
    </location>
</feature>
<protein>
    <recommendedName>
        <fullName evidence="3">NAD-dependent epimerase/dehydratase domain-containing protein</fullName>
    </recommendedName>
</protein>
<evidence type="ECO:0000313" key="5">
    <source>
        <dbReference type="Proteomes" id="UP000028045"/>
    </source>
</evidence>
<evidence type="ECO:0000313" key="4">
    <source>
        <dbReference type="EMBL" id="KEY74348.1"/>
    </source>
</evidence>
<dbReference type="PANTHER" id="PTHR10366">
    <property type="entry name" value="NAD DEPENDENT EPIMERASE/DEHYDRATASE"/>
    <property type="match status" value="1"/>
</dbReference>
<dbReference type="HOGENOM" id="CLU_007383_9_2_1"/>
<dbReference type="Gene3D" id="3.40.50.720">
    <property type="entry name" value="NAD(P)-binding Rossmann-like Domain"/>
    <property type="match status" value="1"/>
</dbReference>
<evidence type="ECO:0000256" key="2">
    <source>
        <dbReference type="ARBA" id="ARBA00023445"/>
    </source>
</evidence>
<evidence type="ECO:0000256" key="1">
    <source>
        <dbReference type="ARBA" id="ARBA00023002"/>
    </source>
</evidence>